<keyword evidence="4" id="KW-1185">Reference proteome</keyword>
<evidence type="ECO:0000256" key="1">
    <source>
        <dbReference type="SAM" id="MobiDB-lite"/>
    </source>
</evidence>
<dbReference type="AlphaFoldDB" id="A0A0F4ZFY7"/>
<feature type="region of interest" description="Disordered" evidence="1">
    <location>
        <begin position="482"/>
        <end position="501"/>
    </location>
</feature>
<dbReference type="PANTHER" id="PTHR34846:SF11">
    <property type="entry name" value="4-CARBOXYMUCONOLACTONE DECARBOXYLASE FAMILY PROTEIN (AFU_ORTHOLOGUE AFUA_6G11590)"/>
    <property type="match status" value="1"/>
</dbReference>
<evidence type="ECO:0000313" key="4">
    <source>
        <dbReference type="Proteomes" id="UP000033483"/>
    </source>
</evidence>
<dbReference type="InterPro" id="IPR003779">
    <property type="entry name" value="CMD-like"/>
</dbReference>
<dbReference type="InterPro" id="IPR007174">
    <property type="entry name" value="Las1"/>
</dbReference>
<dbReference type="GO" id="GO:0004519">
    <property type="term" value="F:endonuclease activity"/>
    <property type="evidence" value="ECO:0007669"/>
    <property type="project" value="InterPro"/>
</dbReference>
<dbReference type="OrthoDB" id="9998495at2759"/>
<dbReference type="Gene3D" id="1.20.1290.10">
    <property type="entry name" value="AhpD-like"/>
    <property type="match status" value="1"/>
</dbReference>
<sequence>MRIPYCDPVSDNPEDAEIIKRIAERRHPRPLQPLDLALLHCPAFADGWNHFLGAVRTKTSLPDDLRELAISRVAVCNRAWYEWMHHAPLAVKGGVSEEAMEVVKIEKPLNEVPKSELLSEKQWAVLVYTDEMTRNVQVTDETFDKLKALFSDREVVEITGTIATYNCVSRFLVALDVGERNGTGPGKQPRSSTQMVQYIFTPWRDAAELIRVKHAFYPENTTASSTETEEITVEQRRKLKEDRQKDRREAIDRVSMWMQRGNCPHMIESTALLTAAIIADEEGAKIGLAMSEYATRATYSTAFSRFVTGLLDSQQDKLYKMSMFSLAKRLGLPATFVELRHQATHEPLPSLSRLRSAARKALVWIWEYYWVHLLDEGVESTLSLDASYENRDTEQRFVVPGGAADTVAAFLSSEEATDADARDVKAAEWVAQWGKAAAAVVEKVGDETNDRRVMLRAMQMGRSVSVLVEELVEGDAKGEMVVDGDVNDDEEKDDGSFGWAEYSGSWKPKPIGIA</sequence>
<evidence type="ECO:0000259" key="2">
    <source>
        <dbReference type="Pfam" id="PF02627"/>
    </source>
</evidence>
<feature type="region of interest" description="Disordered" evidence="1">
    <location>
        <begin position="223"/>
        <end position="245"/>
    </location>
</feature>
<dbReference type="Pfam" id="PF04031">
    <property type="entry name" value="Las1"/>
    <property type="match status" value="1"/>
</dbReference>
<protein>
    <recommendedName>
        <fullName evidence="2">Carboxymuconolactone decarboxylase-like domain-containing protein</fullName>
    </recommendedName>
</protein>
<dbReference type="GO" id="GO:0090730">
    <property type="term" value="C:Las1 complex"/>
    <property type="evidence" value="ECO:0007669"/>
    <property type="project" value="InterPro"/>
</dbReference>
<reference evidence="3 4" key="1">
    <citation type="submission" date="2015-03" db="EMBL/GenBank/DDBJ databases">
        <authorList>
            <person name="Radwan O."/>
            <person name="Al-Naeli F.A."/>
            <person name="Rendon G.A."/>
            <person name="Fields C."/>
        </authorList>
    </citation>
    <scope>NUCLEOTIDE SEQUENCE [LARGE SCALE GENOMIC DNA]</scope>
    <source>
        <strain evidence="3">CR-DP1</strain>
    </source>
</reference>
<dbReference type="EMBL" id="LAEV01001118">
    <property type="protein sequence ID" value="KKA28808.1"/>
    <property type="molecule type" value="Genomic_DNA"/>
</dbReference>
<evidence type="ECO:0000313" key="3">
    <source>
        <dbReference type="EMBL" id="KKA28808.1"/>
    </source>
</evidence>
<comment type="caution">
    <text evidence="3">The sequence shown here is derived from an EMBL/GenBank/DDBJ whole genome shotgun (WGS) entry which is preliminary data.</text>
</comment>
<proteinExistence type="predicted"/>
<dbReference type="GO" id="GO:0006364">
    <property type="term" value="P:rRNA processing"/>
    <property type="evidence" value="ECO:0007669"/>
    <property type="project" value="InterPro"/>
</dbReference>
<accession>A0A0F4ZFY7</accession>
<dbReference type="GO" id="GO:0051920">
    <property type="term" value="F:peroxiredoxin activity"/>
    <property type="evidence" value="ECO:0007669"/>
    <property type="project" value="InterPro"/>
</dbReference>
<feature type="domain" description="Carboxymuconolactone decarboxylase-like" evidence="2">
    <location>
        <begin position="42"/>
        <end position="103"/>
    </location>
</feature>
<dbReference type="InterPro" id="IPR029032">
    <property type="entry name" value="AhpD-like"/>
</dbReference>
<dbReference type="SUPFAM" id="SSF69118">
    <property type="entry name" value="AhpD-like"/>
    <property type="match status" value="1"/>
</dbReference>
<gene>
    <name evidence="3" type="ORF">TD95_002872</name>
</gene>
<dbReference type="PANTHER" id="PTHR34846">
    <property type="entry name" value="4-CARBOXYMUCONOLACTONE DECARBOXYLASE FAMILY PROTEIN (AFU_ORTHOLOGUE AFUA_6G11590)"/>
    <property type="match status" value="1"/>
</dbReference>
<dbReference type="Pfam" id="PF02627">
    <property type="entry name" value="CMD"/>
    <property type="match status" value="1"/>
</dbReference>
<name>A0A0F4ZFY7_9PEZI</name>
<dbReference type="Proteomes" id="UP000033483">
    <property type="component" value="Unassembled WGS sequence"/>
</dbReference>
<feature type="compositionally biased region" description="Basic and acidic residues" evidence="1">
    <location>
        <begin position="233"/>
        <end position="245"/>
    </location>
</feature>
<organism evidence="3 4">
    <name type="scientific">Thielaviopsis punctulata</name>
    <dbReference type="NCBI Taxonomy" id="72032"/>
    <lineage>
        <taxon>Eukaryota</taxon>
        <taxon>Fungi</taxon>
        <taxon>Dikarya</taxon>
        <taxon>Ascomycota</taxon>
        <taxon>Pezizomycotina</taxon>
        <taxon>Sordariomycetes</taxon>
        <taxon>Hypocreomycetidae</taxon>
        <taxon>Microascales</taxon>
        <taxon>Ceratocystidaceae</taxon>
        <taxon>Thielaviopsis</taxon>
    </lineage>
</organism>